<feature type="domain" description="HMG box" evidence="7">
    <location>
        <begin position="278"/>
        <end position="341"/>
    </location>
</feature>
<keyword evidence="2 4" id="KW-0238">DNA-binding</keyword>
<evidence type="ECO:0000313" key="9">
    <source>
        <dbReference type="Proteomes" id="UP000792457"/>
    </source>
</evidence>
<feature type="compositionally biased region" description="Low complexity" evidence="6">
    <location>
        <begin position="469"/>
        <end position="482"/>
    </location>
</feature>
<feature type="compositionally biased region" description="Acidic residues" evidence="6">
    <location>
        <begin position="616"/>
        <end position="649"/>
    </location>
</feature>
<feature type="region of interest" description="Disordered" evidence="6">
    <location>
        <begin position="454"/>
        <end position="528"/>
    </location>
</feature>
<feature type="region of interest" description="Disordered" evidence="6">
    <location>
        <begin position="589"/>
        <end position="718"/>
    </location>
</feature>
<comment type="subcellular location">
    <subcellularLocation>
        <location evidence="1">Nucleus</location>
    </subcellularLocation>
</comment>
<organism evidence="8 9">
    <name type="scientific">Ladona fulva</name>
    <name type="common">Scarce chaser dragonfly</name>
    <name type="synonym">Libellula fulva</name>
    <dbReference type="NCBI Taxonomy" id="123851"/>
    <lineage>
        <taxon>Eukaryota</taxon>
        <taxon>Metazoa</taxon>
        <taxon>Ecdysozoa</taxon>
        <taxon>Arthropoda</taxon>
        <taxon>Hexapoda</taxon>
        <taxon>Insecta</taxon>
        <taxon>Pterygota</taxon>
        <taxon>Palaeoptera</taxon>
        <taxon>Odonata</taxon>
        <taxon>Epiprocta</taxon>
        <taxon>Anisoptera</taxon>
        <taxon>Libelluloidea</taxon>
        <taxon>Libellulidae</taxon>
        <taxon>Ladona</taxon>
    </lineage>
</organism>
<sequence>MPCQIITAMVLDRKKRSAPQPAEASENPAKKHKGEESRIPPVSVNPKEGKESKSKKKTSEKIRPVKTDQVGVHTEETVVPAKPDNSNDIPSWPEDHLWELMKRMEKSIPARDSLRFDSRVEKLDWEEVRFGSYTAAECKEMWNKIQKRLRRYRLLRELLEDAKTWVTQPWTNFYRSTKQNRHPDLPRRPLSTYMLFYLEKKDRVAKEHPGLEMTAVSKHIAAMYKNLSKKKKQKYIDKAAEERREYEEKLEEFYRIHPDMVPKSTPKDKPPPQMEPGPRRPCTPFKLYYLEKLKTHRDDPDFRQEKCKEMWKAVNDKKKLIWINRALEDETRYQAELKEYMKENPNFVPPPLKPVLTKDEKQLKERLAGKPEKPPNSGYSLFSRIMLASEEMKKYSSKGRMLEISKMWKDLSAIDKKKYHDKVQQMIDQYKLEYATYLESLPENERKEELLLTTHRKKKVTQEKPAVEKPAPANKGNNAVAPKAPPPPPNPPSRKNQEKEAPPPPKDKKNKKEWKQTLYQGEPEPPPVTAFQLFLKSFMSDATHIPPAMRMKEAPRYWEMLPETEKAKHRKKLGELKQKYIANYEKFLKGLSQEQLKEYSTLKSNKRYEEMKEKEDSDGDDDEDDDDDDDDEGDDDDDEDDEDDDDEGREGESVDGGRDERDGAKESDDEEDENCQKNQVNEGSDSSEESSSGSDSDSDSSDSGSNNSDSESDASNSD</sequence>
<dbReference type="AlphaFoldDB" id="A0A8K0KIH4"/>
<evidence type="ECO:0000256" key="2">
    <source>
        <dbReference type="ARBA" id="ARBA00023125"/>
    </source>
</evidence>
<feature type="DNA-binding region" description="HMG box" evidence="4">
    <location>
        <begin position="278"/>
        <end position="341"/>
    </location>
</feature>
<dbReference type="CDD" id="cd21999">
    <property type="entry name" value="HMG-box_UBF1_rpt2"/>
    <property type="match status" value="1"/>
</dbReference>
<reference evidence="8" key="1">
    <citation type="submission" date="2013-04" db="EMBL/GenBank/DDBJ databases">
        <authorList>
            <person name="Qu J."/>
            <person name="Murali S.C."/>
            <person name="Bandaranaike D."/>
            <person name="Bellair M."/>
            <person name="Blankenburg K."/>
            <person name="Chao H."/>
            <person name="Dinh H."/>
            <person name="Doddapaneni H."/>
            <person name="Downs B."/>
            <person name="Dugan-Rocha S."/>
            <person name="Elkadiri S."/>
            <person name="Gnanaolivu R.D."/>
            <person name="Hernandez B."/>
            <person name="Javaid M."/>
            <person name="Jayaseelan J.C."/>
            <person name="Lee S."/>
            <person name="Li M."/>
            <person name="Ming W."/>
            <person name="Munidasa M."/>
            <person name="Muniz J."/>
            <person name="Nguyen L."/>
            <person name="Ongeri F."/>
            <person name="Osuji N."/>
            <person name="Pu L.-L."/>
            <person name="Puazo M."/>
            <person name="Qu C."/>
            <person name="Quiroz J."/>
            <person name="Raj R."/>
            <person name="Weissenberger G."/>
            <person name="Xin Y."/>
            <person name="Zou X."/>
            <person name="Han Y."/>
            <person name="Richards S."/>
            <person name="Worley K."/>
            <person name="Muzny D."/>
            <person name="Gibbs R."/>
        </authorList>
    </citation>
    <scope>NUCLEOTIDE SEQUENCE</scope>
    <source>
        <strain evidence="8">Sampled in the wild</strain>
    </source>
</reference>
<evidence type="ECO:0000313" key="8">
    <source>
        <dbReference type="EMBL" id="KAG8234923.1"/>
    </source>
</evidence>
<evidence type="ECO:0000256" key="4">
    <source>
        <dbReference type="PROSITE-ProRule" id="PRU00267"/>
    </source>
</evidence>
<proteinExistence type="predicted"/>
<dbReference type="PROSITE" id="PS50118">
    <property type="entry name" value="HMG_BOX_2"/>
    <property type="match status" value="4"/>
</dbReference>
<dbReference type="EMBL" id="KZ308858">
    <property type="protein sequence ID" value="KAG8234923.1"/>
    <property type="molecule type" value="Genomic_DNA"/>
</dbReference>
<comment type="caution">
    <text evidence="8">The sequence shown here is derived from an EMBL/GenBank/DDBJ whole genome shotgun (WGS) entry which is preliminary data.</text>
</comment>
<feature type="region of interest" description="Disordered" evidence="6">
    <location>
        <begin position="1"/>
        <end position="73"/>
    </location>
</feature>
<dbReference type="SMART" id="SM00398">
    <property type="entry name" value="HMG"/>
    <property type="match status" value="4"/>
</dbReference>
<dbReference type="PANTHER" id="PTHR46318">
    <property type="entry name" value="UPSTREAM BINDING TRANSCRIPTION FACTOR"/>
    <property type="match status" value="1"/>
</dbReference>
<feature type="domain" description="HMG box" evidence="7">
    <location>
        <begin position="186"/>
        <end position="254"/>
    </location>
</feature>
<feature type="compositionally biased region" description="Basic and acidic residues" evidence="6">
    <location>
        <begin position="259"/>
        <end position="270"/>
    </location>
</feature>
<name>A0A8K0KIH4_LADFU</name>
<feature type="compositionally biased region" description="Basic and acidic residues" evidence="6">
    <location>
        <begin position="606"/>
        <end position="615"/>
    </location>
</feature>
<dbReference type="OrthoDB" id="498543at2759"/>
<evidence type="ECO:0000256" key="5">
    <source>
        <dbReference type="SAM" id="Coils"/>
    </source>
</evidence>
<evidence type="ECO:0000256" key="3">
    <source>
        <dbReference type="ARBA" id="ARBA00023242"/>
    </source>
</evidence>
<feature type="compositionally biased region" description="Pro residues" evidence="6">
    <location>
        <begin position="271"/>
        <end position="280"/>
    </location>
</feature>
<accession>A0A8K0KIH4</accession>
<keyword evidence="3 4" id="KW-0539">Nucleus</keyword>
<feature type="compositionally biased region" description="Basic and acidic residues" evidence="6">
    <location>
        <begin position="495"/>
        <end position="507"/>
    </location>
</feature>
<dbReference type="SUPFAM" id="SSF47095">
    <property type="entry name" value="HMG-box"/>
    <property type="match status" value="4"/>
</dbReference>
<feature type="domain" description="HMG box" evidence="7">
    <location>
        <begin position="372"/>
        <end position="438"/>
    </location>
</feature>
<feature type="DNA-binding region" description="HMG box" evidence="4">
    <location>
        <begin position="372"/>
        <end position="438"/>
    </location>
</feature>
<evidence type="ECO:0000256" key="6">
    <source>
        <dbReference type="SAM" id="MobiDB-lite"/>
    </source>
</evidence>
<feature type="compositionally biased region" description="Basic and acidic residues" evidence="6">
    <location>
        <begin position="47"/>
        <end position="66"/>
    </location>
</feature>
<evidence type="ECO:0000256" key="1">
    <source>
        <dbReference type="ARBA" id="ARBA00004123"/>
    </source>
</evidence>
<feature type="compositionally biased region" description="Low complexity" evidence="6">
    <location>
        <begin position="681"/>
        <end position="718"/>
    </location>
</feature>
<dbReference type="Pfam" id="PF00505">
    <property type="entry name" value="HMG_box"/>
    <property type="match status" value="1"/>
</dbReference>
<feature type="DNA-binding region" description="HMG box" evidence="4">
    <location>
        <begin position="186"/>
        <end position="254"/>
    </location>
</feature>
<dbReference type="Proteomes" id="UP000792457">
    <property type="component" value="Unassembled WGS sequence"/>
</dbReference>
<feature type="domain" description="HMG box" evidence="7">
    <location>
        <begin position="524"/>
        <end position="588"/>
    </location>
</feature>
<feature type="DNA-binding region" description="HMG box" evidence="4">
    <location>
        <begin position="524"/>
        <end position="588"/>
    </location>
</feature>
<keyword evidence="9" id="KW-1185">Reference proteome</keyword>
<dbReference type="Gene3D" id="1.10.30.10">
    <property type="entry name" value="High mobility group box domain"/>
    <property type="match status" value="4"/>
</dbReference>
<dbReference type="PANTHER" id="PTHR46318:SF3">
    <property type="entry name" value="UPSTREAM BINDING TRANSCRIPTION FACTOR"/>
    <property type="match status" value="1"/>
</dbReference>
<dbReference type="InterPro" id="IPR009071">
    <property type="entry name" value="HMG_box_dom"/>
</dbReference>
<dbReference type="GO" id="GO:0003677">
    <property type="term" value="F:DNA binding"/>
    <property type="evidence" value="ECO:0007669"/>
    <property type="project" value="UniProtKB-UniRule"/>
</dbReference>
<feature type="compositionally biased region" description="Pro residues" evidence="6">
    <location>
        <begin position="483"/>
        <end position="492"/>
    </location>
</feature>
<dbReference type="InterPro" id="IPR036910">
    <property type="entry name" value="HMG_box_dom_sf"/>
</dbReference>
<gene>
    <name evidence="8" type="ORF">J437_LFUL015331</name>
</gene>
<dbReference type="GO" id="GO:0005634">
    <property type="term" value="C:nucleus"/>
    <property type="evidence" value="ECO:0007669"/>
    <property type="project" value="UniProtKB-SubCell"/>
</dbReference>
<dbReference type="CDD" id="cd22003">
    <property type="entry name" value="HMG-box_UBF1_rpt6-like"/>
    <property type="match status" value="1"/>
</dbReference>
<keyword evidence="5" id="KW-0175">Coiled coil</keyword>
<dbReference type="InterPro" id="IPR051762">
    <property type="entry name" value="UBF1"/>
</dbReference>
<protein>
    <recommendedName>
        <fullName evidence="7">HMG box domain-containing protein</fullName>
    </recommendedName>
</protein>
<reference evidence="8" key="2">
    <citation type="submission" date="2017-10" db="EMBL/GenBank/DDBJ databases">
        <title>Ladona fulva Genome sequencing and assembly.</title>
        <authorList>
            <person name="Murali S."/>
            <person name="Richards S."/>
            <person name="Bandaranaike D."/>
            <person name="Bellair M."/>
            <person name="Blankenburg K."/>
            <person name="Chao H."/>
            <person name="Dinh H."/>
            <person name="Doddapaneni H."/>
            <person name="Dugan-Rocha S."/>
            <person name="Elkadiri S."/>
            <person name="Gnanaolivu R."/>
            <person name="Hernandez B."/>
            <person name="Skinner E."/>
            <person name="Javaid M."/>
            <person name="Lee S."/>
            <person name="Li M."/>
            <person name="Ming W."/>
            <person name="Munidasa M."/>
            <person name="Muniz J."/>
            <person name="Nguyen L."/>
            <person name="Hughes D."/>
            <person name="Osuji N."/>
            <person name="Pu L.-L."/>
            <person name="Puazo M."/>
            <person name="Qu C."/>
            <person name="Quiroz J."/>
            <person name="Raj R."/>
            <person name="Weissenberger G."/>
            <person name="Xin Y."/>
            <person name="Zou X."/>
            <person name="Han Y."/>
            <person name="Worley K."/>
            <person name="Muzny D."/>
            <person name="Gibbs R."/>
        </authorList>
    </citation>
    <scope>NUCLEOTIDE SEQUENCE</scope>
    <source>
        <strain evidence="8">Sampled in the wild</strain>
    </source>
</reference>
<feature type="compositionally biased region" description="Basic and acidic residues" evidence="6">
    <location>
        <begin position="650"/>
        <end position="666"/>
    </location>
</feature>
<feature type="coiled-coil region" evidence="5">
    <location>
        <begin position="229"/>
        <end position="256"/>
    </location>
</feature>
<feature type="region of interest" description="Disordered" evidence="6">
    <location>
        <begin position="259"/>
        <end position="280"/>
    </location>
</feature>
<evidence type="ECO:0000259" key="7">
    <source>
        <dbReference type="PROSITE" id="PS50118"/>
    </source>
</evidence>